<dbReference type="InParanoid" id="M0DCM7"/>
<name>M0DCM7_HALPD</name>
<sequence length="51" mass="5358">MPRQFTFDCPECDAVVAVGGEIRTEILANGCVLCAVSVDADAFSPAPRDAE</sequence>
<dbReference type="OrthoDB" id="284396at2157"/>
<gene>
    <name evidence="1" type="ORF">C474_06977</name>
</gene>
<accession>M0DCM7</accession>
<dbReference type="AlphaFoldDB" id="M0DCM7"/>
<dbReference type="RefSeq" id="WP_008385250.1">
    <property type="nucleotide sequence ID" value="NZ_AOIV01000011.1"/>
</dbReference>
<evidence type="ECO:0008006" key="3">
    <source>
        <dbReference type="Google" id="ProtNLM"/>
    </source>
</evidence>
<evidence type="ECO:0000313" key="1">
    <source>
        <dbReference type="EMBL" id="ELZ32543.1"/>
    </source>
</evidence>
<dbReference type="Proteomes" id="UP000011513">
    <property type="component" value="Unassembled WGS sequence"/>
</dbReference>
<dbReference type="eggNOG" id="arCOG06412">
    <property type="taxonomic scope" value="Archaea"/>
</dbReference>
<evidence type="ECO:0000313" key="2">
    <source>
        <dbReference type="Proteomes" id="UP000011513"/>
    </source>
</evidence>
<keyword evidence="2" id="KW-1185">Reference proteome</keyword>
<organism evidence="1 2">
    <name type="scientific">Halogeometricum pallidum JCM 14848</name>
    <dbReference type="NCBI Taxonomy" id="1227487"/>
    <lineage>
        <taxon>Archaea</taxon>
        <taxon>Methanobacteriati</taxon>
        <taxon>Methanobacteriota</taxon>
        <taxon>Stenosarchaea group</taxon>
        <taxon>Halobacteria</taxon>
        <taxon>Halobacteriales</taxon>
        <taxon>Haloferacaceae</taxon>
        <taxon>Halogeometricum</taxon>
    </lineage>
</organism>
<dbReference type="Pfam" id="PF24441">
    <property type="entry name" value="DUF7560"/>
    <property type="match status" value="1"/>
</dbReference>
<dbReference type="InterPro" id="IPR055982">
    <property type="entry name" value="DUF7560"/>
</dbReference>
<proteinExistence type="predicted"/>
<comment type="caution">
    <text evidence="1">The sequence shown here is derived from an EMBL/GenBank/DDBJ whole genome shotgun (WGS) entry which is preliminary data.</text>
</comment>
<reference evidence="1 2" key="1">
    <citation type="journal article" date="2014" name="PLoS Genet.">
        <title>Phylogenetically driven sequencing of extremely halophilic archaea reveals strategies for static and dynamic osmo-response.</title>
        <authorList>
            <person name="Becker E.A."/>
            <person name="Seitzer P.M."/>
            <person name="Tritt A."/>
            <person name="Larsen D."/>
            <person name="Krusor M."/>
            <person name="Yao A.I."/>
            <person name="Wu D."/>
            <person name="Madern D."/>
            <person name="Eisen J.A."/>
            <person name="Darling A.E."/>
            <person name="Facciotti M.T."/>
        </authorList>
    </citation>
    <scope>NUCLEOTIDE SEQUENCE [LARGE SCALE GENOMIC DNA]</scope>
    <source>
        <strain evidence="1 2">JCM 14848</strain>
    </source>
</reference>
<dbReference type="EMBL" id="AOIV01000011">
    <property type="protein sequence ID" value="ELZ32543.1"/>
    <property type="molecule type" value="Genomic_DNA"/>
</dbReference>
<protein>
    <recommendedName>
        <fullName evidence="3">Small CPxCG-related zinc finger protein</fullName>
    </recommendedName>
</protein>